<accession>A0A8H6YPT0</accession>
<evidence type="ECO:0000259" key="3">
    <source>
        <dbReference type="SMART" id="SM00822"/>
    </source>
</evidence>
<dbReference type="Pfam" id="PF00501">
    <property type="entry name" value="AMP-binding"/>
    <property type="match status" value="1"/>
</dbReference>
<keyword evidence="2" id="KW-0597">Phosphoprotein</keyword>
<dbReference type="Proteomes" id="UP000620124">
    <property type="component" value="Unassembled WGS sequence"/>
</dbReference>
<dbReference type="InterPro" id="IPR057326">
    <property type="entry name" value="KR_dom"/>
</dbReference>
<sequence length="1096" mass="119348">MSFAHRPDSPSLSLPEVVALNSQNNPQDPLYVYAKPEPSTEVVTITHLEFARATHRAAQILRPNPGSSDGEVVAIIALSDNLLYQAVVVGLVTAHLIPFPISPRNSPAAVVKLLRKTSCHRLVATCVTLAPLIAGILQELRQEDPDFILKVEEIPSLAQVYPNLGTETAASRFESYPIPATKPGLDDVAMYLHSSGSTGFPKAIPQTHRILIQWASLGTPFHLEGTFLDSHHFIAAITDLRDHIPQPVASMACPAFHLAGTFCQLLQPIYGGVVVALYPPTATAPNELPVMPSPDNIITYGRKTNCKSMMIFPTFLILWSKSRDAMAYLKTLDFVGCSGGPVPPRVGNALASAGVKLRALYAGTEFGALSTLVPKPGDEAEWEWVQFSDKIKLRWMPQGDGTHECQILNWDHHTVCVENLDDVRGYGTSDLWVNHPEKKHLWKIVGRIDDVIVHSSAEKTVPAPVEGIVMSSPLVAGTVMFGRDRDQAGILIEPAPDIRIDVTGATQVAELRNKLWPIIEEANAIAPAFSRIFKEMILFTSPDKPLPRAGKGTVLRKASLDVYSNEIDALYDVVAEKTNIVDAIKPPSVWELATIQPWLLELAIDLSDSPEISPEVDLFQQGFDSLNATFLRLRILDALRSTKAAEVQKAAAGVTQNLVYSYPTVLQLSSFLADLISGTLNVYTVDPKTAIEAMIEKYTMHWIPRVPVTSKVNGESAVLLTGSTGSLGSQILESLLRDARVKKVYALNRPSRQARSLLESQLAVFEDKGLDACLLSSPKLLLIEGQTDEKDLGLAVEMFNEIRDAVTVIIHNAWMVDFNMALSSFEPHIRGTRNLVDFASTCPLAPRFVFTSSISSALGWDRTRGPCPEELTELGGDIGGSTGYGQSKFVAEQIIGKSGMTASILRIGQVCGAPPNGAWATNDWFPILVKTSLNLGFLPLADGVVSWIDFKMVSEAVLDVSLSALGPEFLVFNAVHPRPVSWNHVINAIQSEIQKTSSSVPELVPFPEWCAHLDAAAAEAAVNTKEKLPGIKLLHFFRHLANGFGGSTSPSGSEFGLCGFSTEKMRTISCAIGDARRIGDEHVKAWVEYWSSIGFI</sequence>
<dbReference type="InterPro" id="IPR013120">
    <property type="entry name" value="FAR_NAD-bd"/>
</dbReference>
<name>A0A8H6YPT0_9AGAR</name>
<dbReference type="InterPro" id="IPR036291">
    <property type="entry name" value="NAD(P)-bd_dom_sf"/>
</dbReference>
<dbReference type="AlphaFoldDB" id="A0A8H6YPT0"/>
<keyword evidence="1" id="KW-0596">Phosphopantetheine</keyword>
<dbReference type="SUPFAM" id="SSF51735">
    <property type="entry name" value="NAD(P)-binding Rossmann-fold domains"/>
    <property type="match status" value="1"/>
</dbReference>
<dbReference type="SMART" id="SM00822">
    <property type="entry name" value="PKS_KR"/>
    <property type="match status" value="1"/>
</dbReference>
<dbReference type="InterPro" id="IPR020845">
    <property type="entry name" value="AMP-binding_CS"/>
</dbReference>
<dbReference type="PROSITE" id="PS00455">
    <property type="entry name" value="AMP_BINDING"/>
    <property type="match status" value="1"/>
</dbReference>
<feature type="domain" description="Ketoreductase" evidence="3">
    <location>
        <begin position="716"/>
        <end position="913"/>
    </location>
</feature>
<dbReference type="InterPro" id="IPR042099">
    <property type="entry name" value="ANL_N_sf"/>
</dbReference>
<evidence type="ECO:0000256" key="2">
    <source>
        <dbReference type="ARBA" id="ARBA00022553"/>
    </source>
</evidence>
<protein>
    <submittedName>
        <fullName evidence="4">General substrate transporter</fullName>
    </submittedName>
</protein>
<evidence type="ECO:0000313" key="5">
    <source>
        <dbReference type="Proteomes" id="UP000620124"/>
    </source>
</evidence>
<dbReference type="InterPro" id="IPR000873">
    <property type="entry name" value="AMP-dep_synth/lig_dom"/>
</dbReference>
<comment type="caution">
    <text evidence="4">The sequence shown here is derived from an EMBL/GenBank/DDBJ whole genome shotgun (WGS) entry which is preliminary data.</text>
</comment>
<keyword evidence="5" id="KW-1185">Reference proteome</keyword>
<evidence type="ECO:0000256" key="1">
    <source>
        <dbReference type="ARBA" id="ARBA00022450"/>
    </source>
</evidence>
<dbReference type="Pfam" id="PF07993">
    <property type="entry name" value="NAD_binding_4"/>
    <property type="match status" value="1"/>
</dbReference>
<dbReference type="PANTHER" id="PTHR43439">
    <property type="entry name" value="PHENYLACETATE-COENZYME A LIGASE"/>
    <property type="match status" value="1"/>
</dbReference>
<reference evidence="4" key="1">
    <citation type="submission" date="2020-05" db="EMBL/GenBank/DDBJ databases">
        <title>Mycena genomes resolve the evolution of fungal bioluminescence.</title>
        <authorList>
            <person name="Tsai I.J."/>
        </authorList>
    </citation>
    <scope>NUCLEOTIDE SEQUENCE</scope>
    <source>
        <strain evidence="4">CCC161011</strain>
    </source>
</reference>
<dbReference type="EMBL" id="JACAZI010000004">
    <property type="protein sequence ID" value="KAF7362617.1"/>
    <property type="molecule type" value="Genomic_DNA"/>
</dbReference>
<dbReference type="OrthoDB" id="429813at2759"/>
<dbReference type="Gene3D" id="3.40.50.12780">
    <property type="entry name" value="N-terminal domain of ligase-like"/>
    <property type="match status" value="1"/>
</dbReference>
<gene>
    <name evidence="4" type="ORF">MVEN_00610600</name>
</gene>
<evidence type="ECO:0000313" key="4">
    <source>
        <dbReference type="EMBL" id="KAF7362617.1"/>
    </source>
</evidence>
<dbReference type="SUPFAM" id="SSF56801">
    <property type="entry name" value="Acetyl-CoA synthetase-like"/>
    <property type="match status" value="1"/>
</dbReference>
<dbReference type="Gene3D" id="3.40.50.720">
    <property type="entry name" value="NAD(P)-binding Rossmann-like Domain"/>
    <property type="match status" value="1"/>
</dbReference>
<dbReference type="PANTHER" id="PTHR43439:SF2">
    <property type="entry name" value="ENZYME, PUTATIVE (JCVI)-RELATED"/>
    <property type="match status" value="1"/>
</dbReference>
<organism evidence="4 5">
    <name type="scientific">Mycena venus</name>
    <dbReference type="NCBI Taxonomy" id="2733690"/>
    <lineage>
        <taxon>Eukaryota</taxon>
        <taxon>Fungi</taxon>
        <taxon>Dikarya</taxon>
        <taxon>Basidiomycota</taxon>
        <taxon>Agaricomycotina</taxon>
        <taxon>Agaricomycetes</taxon>
        <taxon>Agaricomycetidae</taxon>
        <taxon>Agaricales</taxon>
        <taxon>Marasmiineae</taxon>
        <taxon>Mycenaceae</taxon>
        <taxon>Mycena</taxon>
    </lineage>
</organism>
<dbReference type="InterPro" id="IPR051414">
    <property type="entry name" value="Adenylate-forming_Reductase"/>
</dbReference>
<dbReference type="Pfam" id="PF23562">
    <property type="entry name" value="AMP-binding_C_3"/>
    <property type="match status" value="1"/>
</dbReference>
<proteinExistence type="predicted"/>